<dbReference type="EMBL" id="JX163905">
    <property type="protein sequence ID" value="AGH13465.1"/>
    <property type="molecule type" value="Genomic_DNA"/>
</dbReference>
<accession>M4PZA5</accession>
<evidence type="ECO:0000313" key="1">
    <source>
        <dbReference type="EMBL" id="AGH13465.1"/>
    </source>
</evidence>
<dbReference type="SUPFAM" id="SSF53474">
    <property type="entry name" value="alpha/beta-Hydrolases"/>
    <property type="match status" value="1"/>
</dbReference>
<dbReference type="ESTHER" id="9bact-m4pza5">
    <property type="family name" value="Duf_3089"/>
</dbReference>
<sequence length="355" mass="40131">MLVVAILVQSYKNLSIYSYLCTKILRGAMKSGLKTAFLTLWAIMGTGCAIHSVAIQQESEPLVAGPVPPAPDYADSTQWYIRDRGADVDLFYIISTETGFHMTGTDTCHFADTHDDYLRGRMRHEMHAVDSFYSGGLNYFSPYYRQVSMQSWAHQETAFARLPLALYDCRRSWDYYIKHLNHGRPFIIAGFSQGAHAMMDVMRHMPDSLAKRMVAFYCIGYKVTAEDTAACRLLRPAKGATDTGITICFNSVKALESEIDVVSKGNLFCINPVNWRTDTVPAPFVNYGRKKNDTLTAQLDPESRLLFISGYADDKPMAVIGKPGNYHNMELKFFYPYIRQNMADRVAAFMAKKEE</sequence>
<dbReference type="Gene3D" id="3.40.50.1820">
    <property type="entry name" value="alpha/beta hydrolase"/>
    <property type="match status" value="1"/>
</dbReference>
<reference evidence="1" key="1">
    <citation type="journal article" date="2012" name="Biotechnol. Biofuels">
        <title>Microbial ?-glucosidases from cow rumen metagenome enhance the saccharification of lignocellulose in combination with commercial cellulase cocktail.</title>
        <authorList>
            <person name="Del Pozo M.V."/>
            <person name="Fernandez-Arrojo L."/>
            <person name="Gil-Martinez J."/>
            <person name="Montesinos A."/>
            <person name="Chernikova T.N."/>
            <person name="Nechitaylo T.Y."/>
            <person name="Waliszek A."/>
            <person name="Tortajada M."/>
            <person name="Rojas A."/>
            <person name="Huws S.A."/>
            <person name="Golyshina O.V."/>
            <person name="Newbold C.J."/>
            <person name="Polaina J."/>
            <person name="Ferrer M."/>
            <person name="Golyshin P.N."/>
        </authorList>
    </citation>
    <scope>NUCLEOTIDE SEQUENCE</scope>
</reference>
<proteinExistence type="predicted"/>
<organism evidence="1">
    <name type="scientific">uncultured bacterium SRF2</name>
    <dbReference type="NCBI Taxonomy" id="1204708"/>
    <lineage>
        <taxon>Bacteria</taxon>
        <taxon>environmental samples</taxon>
    </lineage>
</organism>
<dbReference type="InterPro" id="IPR029058">
    <property type="entry name" value="AB_hydrolase_fold"/>
</dbReference>
<dbReference type="AlphaFoldDB" id="M4PZA5"/>
<protein>
    <recommendedName>
        <fullName evidence="2">DUF3089 domain-containing protein</fullName>
    </recommendedName>
</protein>
<dbReference type="InterPro" id="IPR021440">
    <property type="entry name" value="DUF3089"/>
</dbReference>
<dbReference type="Pfam" id="PF11288">
    <property type="entry name" value="DUF3089"/>
    <property type="match status" value="1"/>
</dbReference>
<name>M4PZA5_9BACT</name>
<evidence type="ECO:0008006" key="2">
    <source>
        <dbReference type="Google" id="ProtNLM"/>
    </source>
</evidence>